<sequence>MALVLADRVKETTATTGTGTITLAGAVTGYQSFSAIGNGNTTYYVIAGQGTSEWEVGIGTYTGSGTTLSRTTILASSNAGSLVSFSSGTKDVFVTYPSGKSVFQDSTGNVSIPTLQISTTTSTTPVLSFNAANSSFASGATISGSYLQFLLQNKSTSAGASTNYVLSNDLGTDSTYYGEFGMNSSIFSATTPADFFSINNGIYFSGHDGDIIVGPGNGFKHYLAWGTAGQSAHVINAAGAIGLNTNLGTTPALSGTTNFGTSGQVLTSAGNGATPTWATPATGTVTSVAALTLGTTGTDLSSTVATGTTTPVITLQVPTASATNRGALSSTDWSTFNGKQPAGSYLTSVTADAPLSGSGTSGSHLVIATANTTTTGAISSTDWNTFNGKQAALVSGTNIKTVAGVSLLGAGDIGLIGGTYGGTGVNNGANTITVGGNVNYSGAFTQTWTRTANTSLTLPVSGTLISSATAPTNNPVTGTPSSSNYLRGDGTWSAVTAGITVGTAVTASGTAVTFTGIPSTCNRITMVLSGVSTTGTSLYRARLGTSGGIVSSGYFSNSFGATNSGIQACTTGIVSDGFQLNNAVVSASLTGGVLIFARASGNLWSMAGSLVRGAGTFAHTGMGYISLGGTLTQIQLTTQGGADSFNAGTLNILIE</sequence>
<organism evidence="1">
    <name type="scientific">uncultured Caudovirales phage</name>
    <dbReference type="NCBI Taxonomy" id="2100421"/>
    <lineage>
        <taxon>Viruses</taxon>
        <taxon>Duplodnaviria</taxon>
        <taxon>Heunggongvirae</taxon>
        <taxon>Uroviricota</taxon>
        <taxon>Caudoviricetes</taxon>
        <taxon>Peduoviridae</taxon>
        <taxon>Maltschvirus</taxon>
        <taxon>Maltschvirus maltsch</taxon>
    </lineage>
</organism>
<reference evidence="1" key="1">
    <citation type="submission" date="2020-04" db="EMBL/GenBank/DDBJ databases">
        <authorList>
            <person name="Chiriac C."/>
            <person name="Salcher M."/>
            <person name="Ghai R."/>
            <person name="Kavagutti S V."/>
        </authorList>
    </citation>
    <scope>NUCLEOTIDE SEQUENCE</scope>
</reference>
<protein>
    <submittedName>
        <fullName evidence="1">Uncharacterized protein</fullName>
    </submittedName>
</protein>
<accession>A0A6J5KIM7</accession>
<gene>
    <name evidence="1" type="ORF">UFOVP12_22</name>
</gene>
<name>A0A6J5KIM7_9CAUD</name>
<evidence type="ECO:0000313" key="1">
    <source>
        <dbReference type="EMBL" id="CAB4121365.1"/>
    </source>
</evidence>
<proteinExistence type="predicted"/>
<dbReference type="EMBL" id="LR796146">
    <property type="protein sequence ID" value="CAB4121365.1"/>
    <property type="molecule type" value="Genomic_DNA"/>
</dbReference>